<dbReference type="EMBL" id="JANHOG010000513">
    <property type="protein sequence ID" value="KAJ3553664.1"/>
    <property type="molecule type" value="Genomic_DNA"/>
</dbReference>
<proteinExistence type="predicted"/>
<name>A0ACC1T5M0_9APHY</name>
<comment type="caution">
    <text evidence="1">The sequence shown here is derived from an EMBL/GenBank/DDBJ whole genome shotgun (WGS) entry which is preliminary data.</text>
</comment>
<evidence type="ECO:0000313" key="1">
    <source>
        <dbReference type="EMBL" id="KAJ3553664.1"/>
    </source>
</evidence>
<dbReference type="Proteomes" id="UP001148662">
    <property type="component" value="Unassembled WGS sequence"/>
</dbReference>
<organism evidence="1 2">
    <name type="scientific">Phlebia brevispora</name>
    <dbReference type="NCBI Taxonomy" id="194682"/>
    <lineage>
        <taxon>Eukaryota</taxon>
        <taxon>Fungi</taxon>
        <taxon>Dikarya</taxon>
        <taxon>Basidiomycota</taxon>
        <taxon>Agaricomycotina</taxon>
        <taxon>Agaricomycetes</taxon>
        <taxon>Polyporales</taxon>
        <taxon>Meruliaceae</taxon>
        <taxon>Phlebia</taxon>
    </lineage>
</organism>
<accession>A0ACC1T5M0</accession>
<evidence type="ECO:0000313" key="2">
    <source>
        <dbReference type="Proteomes" id="UP001148662"/>
    </source>
</evidence>
<sequence length="348" mass="39675">MPFGPNDLLHRYHRWAHPQPFTTLVYQHHSASDLSGSSPVDNGRQYTTFQWRGTRMSGMNTSPVSLRQATQSFYANDNPELSPSAFTNSFTQNPQSQLYTFQLSEDSMSPGGSRQVEGSIGPQRRPFTRRRSARLQQQRLRGEITHEDTLTLSSESGHDLRSPRPRVSTQFISVTPNPHYPDTSDHSRDFENYPQSQFSSPTTSPSSEDTWSPFRALDSSTRPLARGTSPTSTSTSTISSASNFNNSSSSTVRRKKRVSSTDKADICRMHENEPELRQQDIAARYHVERSTISKILKEKERWLSIAHTERRTIYRQRDTKFPQLEAQMQAWLSEEPRPGARHHGYVQG</sequence>
<protein>
    <submittedName>
        <fullName evidence="1">Uncharacterized protein</fullName>
    </submittedName>
</protein>
<gene>
    <name evidence="1" type="ORF">NM688_g3488</name>
</gene>
<reference evidence="1" key="1">
    <citation type="submission" date="2022-07" db="EMBL/GenBank/DDBJ databases">
        <title>Genome Sequence of Phlebia brevispora.</title>
        <authorList>
            <person name="Buettner E."/>
        </authorList>
    </citation>
    <scope>NUCLEOTIDE SEQUENCE</scope>
    <source>
        <strain evidence="1">MPL23</strain>
    </source>
</reference>
<keyword evidence="2" id="KW-1185">Reference proteome</keyword>